<dbReference type="Proteomes" id="UP000054007">
    <property type="component" value="Unassembled WGS sequence"/>
</dbReference>
<feature type="region of interest" description="Disordered" evidence="1">
    <location>
        <begin position="336"/>
        <end position="458"/>
    </location>
</feature>
<evidence type="ECO:0000256" key="2">
    <source>
        <dbReference type="SAM" id="Phobius"/>
    </source>
</evidence>
<feature type="chain" id="PRO_5002317306" description="Mid2 domain-containing protein" evidence="3">
    <location>
        <begin position="24"/>
        <end position="458"/>
    </location>
</feature>
<accession>A0A0D7BDQ2</accession>
<organism evidence="4 5">
    <name type="scientific">Cylindrobasidium torrendii FP15055 ss-10</name>
    <dbReference type="NCBI Taxonomy" id="1314674"/>
    <lineage>
        <taxon>Eukaryota</taxon>
        <taxon>Fungi</taxon>
        <taxon>Dikarya</taxon>
        <taxon>Basidiomycota</taxon>
        <taxon>Agaricomycotina</taxon>
        <taxon>Agaricomycetes</taxon>
        <taxon>Agaricomycetidae</taxon>
        <taxon>Agaricales</taxon>
        <taxon>Marasmiineae</taxon>
        <taxon>Physalacriaceae</taxon>
        <taxon>Cylindrobasidium</taxon>
    </lineage>
</organism>
<dbReference type="EMBL" id="KN880506">
    <property type="protein sequence ID" value="KIY68274.1"/>
    <property type="molecule type" value="Genomic_DNA"/>
</dbReference>
<evidence type="ECO:0000256" key="3">
    <source>
        <dbReference type="SAM" id="SignalP"/>
    </source>
</evidence>
<keyword evidence="2" id="KW-0812">Transmembrane</keyword>
<name>A0A0D7BDQ2_9AGAR</name>
<feature type="signal peptide" evidence="3">
    <location>
        <begin position="1"/>
        <end position="23"/>
    </location>
</feature>
<protein>
    <recommendedName>
        <fullName evidence="6">Mid2 domain-containing protein</fullName>
    </recommendedName>
</protein>
<feature type="transmembrane region" description="Helical" evidence="2">
    <location>
        <begin position="265"/>
        <end position="288"/>
    </location>
</feature>
<gene>
    <name evidence="4" type="ORF">CYLTODRAFT_421778</name>
</gene>
<keyword evidence="3" id="KW-0732">Signal</keyword>
<evidence type="ECO:0008006" key="6">
    <source>
        <dbReference type="Google" id="ProtNLM"/>
    </source>
</evidence>
<evidence type="ECO:0000313" key="4">
    <source>
        <dbReference type="EMBL" id="KIY68274.1"/>
    </source>
</evidence>
<keyword evidence="5" id="KW-1185">Reference proteome</keyword>
<evidence type="ECO:0000313" key="5">
    <source>
        <dbReference type="Proteomes" id="UP000054007"/>
    </source>
</evidence>
<dbReference type="Gene3D" id="1.20.5.510">
    <property type="entry name" value="Single helix bin"/>
    <property type="match status" value="1"/>
</dbReference>
<dbReference type="CDD" id="cd12087">
    <property type="entry name" value="TM_EGFR-like"/>
    <property type="match status" value="1"/>
</dbReference>
<feature type="compositionally biased region" description="Basic and acidic residues" evidence="1">
    <location>
        <begin position="449"/>
        <end position="458"/>
    </location>
</feature>
<evidence type="ECO:0000256" key="1">
    <source>
        <dbReference type="SAM" id="MobiDB-lite"/>
    </source>
</evidence>
<dbReference type="AlphaFoldDB" id="A0A0D7BDQ2"/>
<reference evidence="4 5" key="1">
    <citation type="journal article" date="2015" name="Fungal Genet. Biol.">
        <title>Evolution of novel wood decay mechanisms in Agaricales revealed by the genome sequences of Fistulina hepatica and Cylindrobasidium torrendii.</title>
        <authorList>
            <person name="Floudas D."/>
            <person name="Held B.W."/>
            <person name="Riley R."/>
            <person name="Nagy L.G."/>
            <person name="Koehler G."/>
            <person name="Ransdell A.S."/>
            <person name="Younus H."/>
            <person name="Chow J."/>
            <person name="Chiniquy J."/>
            <person name="Lipzen A."/>
            <person name="Tritt A."/>
            <person name="Sun H."/>
            <person name="Haridas S."/>
            <person name="LaButti K."/>
            <person name="Ohm R.A."/>
            <person name="Kues U."/>
            <person name="Blanchette R.A."/>
            <person name="Grigoriev I.V."/>
            <person name="Minto R.E."/>
            <person name="Hibbett D.S."/>
        </authorList>
    </citation>
    <scope>NUCLEOTIDE SEQUENCE [LARGE SCALE GENOMIC DNA]</scope>
    <source>
        <strain evidence="4 5">FP15055 ss-10</strain>
    </source>
</reference>
<proteinExistence type="predicted"/>
<keyword evidence="2" id="KW-1133">Transmembrane helix</keyword>
<feature type="compositionally biased region" description="Polar residues" evidence="1">
    <location>
        <begin position="359"/>
        <end position="397"/>
    </location>
</feature>
<sequence length="458" mass="48582">MFSSSSSRLALALLAVLAPSCEAQTAKIFQWAFSSSSVSSTLGSCQSLDIKVTNWPKYTGNSSGVPPYYMRAFEKGGGMKTQMIGDDANSLHWTVTSPPGSQLILNVIDSNDSSGGVSPKPFTVETGSTENCVQDQAQDSFTIYSNSSSDAGLPPCAPWGLRIKGGVSPFNISFAQVNSAYITNVTTNQDDDAYTYINRADGGKLLIASAVDSTGRVAYGNPYITTTGETDTDCGSLVSSSGNSTELDAAAAAERAANKSSNTGVIVGATVGTIVPVLILLGLGFWWWRRRRANQPALDIDPDVHTLQPSPYMAEGPSGSSTVAHYPHLQSFVGKGVNPAHPEQSRDFDPYNMVAHPTTPHTSEGNRSSSVYQLSGYPPSSSAGSTNERPTTWNSNAPLVPNRRAKSQEAAGLDPQRARAGSAPRSPGEIVYQHQDGGVVRELPPPYLDRSRQETGDM</sequence>
<dbReference type="OrthoDB" id="2527908at2759"/>
<keyword evidence="2" id="KW-0472">Membrane</keyword>